<evidence type="ECO:0000256" key="1">
    <source>
        <dbReference type="SAM" id="MobiDB-lite"/>
    </source>
</evidence>
<keyword evidence="4" id="KW-1185">Reference proteome</keyword>
<dbReference type="STRING" id="58919.A0A316ZDB4"/>
<dbReference type="InterPro" id="IPR052982">
    <property type="entry name" value="SRP1/TIP1-like"/>
</dbReference>
<keyword evidence="2" id="KW-0732">Signal</keyword>
<evidence type="ECO:0000313" key="3">
    <source>
        <dbReference type="EMBL" id="PWN99521.1"/>
    </source>
</evidence>
<dbReference type="EMBL" id="KZ819288">
    <property type="protein sequence ID" value="PWN99521.1"/>
    <property type="molecule type" value="Genomic_DNA"/>
</dbReference>
<dbReference type="GeneID" id="37272665"/>
<feature type="region of interest" description="Disordered" evidence="1">
    <location>
        <begin position="227"/>
        <end position="263"/>
    </location>
</feature>
<sequence length="339" mass="33939">MFALLASLLLASQAHAQLVGGSGPSAPVLSATAATGSWAPAATAASPKPALDGTGRQLYINSANDFCLLMPPDPTTQNLVDAEADAVAYCINPMNGTRPMPDGFIVSAHFKKAAGYKQIIGQYNPAVMNLGSGASPDCGGEYDSYGAQGVGNPVGAAVTGAVDYQQFLGGCDIPGKYTFALRACTDENTHGALCDHTYDLMGMLYTQPSNYEDAGFDDCEVTDTTPLSVLPNGSTFRQGDSTTPLPSAYRQAPSSSNCVAKQSPAPSGVTYTWNQAAAQQTTGASSSSRGGSSGSSSRPAATSSGSSGSTGGAAAGAVPAAGLALGACAAAAMMGAMLL</sequence>
<dbReference type="Proteomes" id="UP000245946">
    <property type="component" value="Unassembled WGS sequence"/>
</dbReference>
<reference evidence="3 4" key="1">
    <citation type="journal article" date="2018" name="Mol. Biol. Evol.">
        <title>Broad Genomic Sampling Reveals a Smut Pathogenic Ancestry of the Fungal Clade Ustilaginomycotina.</title>
        <authorList>
            <person name="Kijpornyongpan T."/>
            <person name="Mondo S.J."/>
            <person name="Barry K."/>
            <person name="Sandor L."/>
            <person name="Lee J."/>
            <person name="Lipzen A."/>
            <person name="Pangilinan J."/>
            <person name="LaButti K."/>
            <person name="Hainaut M."/>
            <person name="Henrissat B."/>
            <person name="Grigoriev I.V."/>
            <person name="Spatafora J.W."/>
            <person name="Aime M.C."/>
        </authorList>
    </citation>
    <scope>NUCLEOTIDE SEQUENCE [LARGE SCALE GENOMIC DNA]</scope>
    <source>
        <strain evidence="3 4">MCA 4186</strain>
    </source>
</reference>
<dbReference type="AlphaFoldDB" id="A0A316ZDB4"/>
<feature type="region of interest" description="Disordered" evidence="1">
    <location>
        <begin position="280"/>
        <end position="315"/>
    </location>
</feature>
<dbReference type="PANTHER" id="PTHR40633:SF1">
    <property type="entry name" value="GPI ANCHORED SERINE-THREONINE RICH PROTEIN (AFU_ORTHOLOGUE AFUA_1G03630)"/>
    <property type="match status" value="1"/>
</dbReference>
<proteinExistence type="predicted"/>
<feature type="compositionally biased region" description="Polar residues" evidence="1">
    <location>
        <begin position="227"/>
        <end position="245"/>
    </location>
</feature>
<feature type="signal peptide" evidence="2">
    <location>
        <begin position="1"/>
        <end position="16"/>
    </location>
</feature>
<feature type="chain" id="PRO_5016414364" evidence="2">
    <location>
        <begin position="17"/>
        <end position="339"/>
    </location>
</feature>
<dbReference type="PANTHER" id="PTHR40633">
    <property type="entry name" value="MATRIX PROTEIN, PUTATIVE (AFU_ORTHOLOGUE AFUA_8G05410)-RELATED"/>
    <property type="match status" value="1"/>
</dbReference>
<feature type="compositionally biased region" description="Low complexity" evidence="1">
    <location>
        <begin position="280"/>
        <end position="307"/>
    </location>
</feature>
<organism evidence="3 4">
    <name type="scientific">Tilletiopsis washingtonensis</name>
    <dbReference type="NCBI Taxonomy" id="58919"/>
    <lineage>
        <taxon>Eukaryota</taxon>
        <taxon>Fungi</taxon>
        <taxon>Dikarya</taxon>
        <taxon>Basidiomycota</taxon>
        <taxon>Ustilaginomycotina</taxon>
        <taxon>Exobasidiomycetes</taxon>
        <taxon>Entylomatales</taxon>
        <taxon>Entylomatales incertae sedis</taxon>
        <taxon>Tilletiopsis</taxon>
    </lineage>
</organism>
<dbReference type="RefSeq" id="XP_025599800.1">
    <property type="nucleotide sequence ID" value="XM_025745121.1"/>
</dbReference>
<protein>
    <submittedName>
        <fullName evidence="3">Uncharacterized protein</fullName>
    </submittedName>
</protein>
<evidence type="ECO:0000256" key="2">
    <source>
        <dbReference type="SAM" id="SignalP"/>
    </source>
</evidence>
<evidence type="ECO:0000313" key="4">
    <source>
        <dbReference type="Proteomes" id="UP000245946"/>
    </source>
</evidence>
<name>A0A316ZDB4_9BASI</name>
<dbReference type="OrthoDB" id="2564904at2759"/>
<gene>
    <name evidence="3" type="ORF">FA09DRAFT_359532</name>
</gene>
<accession>A0A316ZDB4</accession>